<evidence type="ECO:0000259" key="1">
    <source>
        <dbReference type="Pfam" id="PF02470"/>
    </source>
</evidence>
<gene>
    <name evidence="2" type="ORF">SK069_17145</name>
</gene>
<dbReference type="InterPro" id="IPR052336">
    <property type="entry name" value="MlaD_Phospholipid_Transporter"/>
</dbReference>
<protein>
    <submittedName>
        <fullName evidence="2">MlaD family protein</fullName>
    </submittedName>
</protein>
<proteinExistence type="predicted"/>
<sequence length="469" mass="49764">MLTRIPSPRELLLPIAFALIAAVLAIGVWRGFGGVVPFQPQGYRITADLPEADSVLANSDVRIAGVDVGHVVSVESLGRRARVELEIDPEFAPLRRDARIVVRSKTLLGEGYLEVAPGDRKAAPIADGGRIPGSGVVRAQRLDDVLQAFPESTRRDMRRMLAGLAGAFDGRAMALNQALGRAPGVVGNLEAVARRLQRQQEPLRSLLGSSTDVFEALGSQDAALVGAIRQGSRVFATTAARDRDLAALVDALPPFLGDLRVASGRLQGASGDLRRAVAALRPTAPLVAPALVALRDDTKRLQAGFRKVAPAFRDTTKALPSVTRLLDGVGPSLANVHLAARQLLPFVQLSAASRDSFVANFANVAATFNGRTVVPGGKLGQYAGGMLTAWNEIVGGWTKKLPTNRANPYPRPGATDEMARGGLQAYDCRNQNNPLILPPFGAAPTCKTQGPWTFNGKSASYPRLTLPDP</sequence>
<name>A0ABU4VN99_9ACTN</name>
<dbReference type="Proteomes" id="UP001277761">
    <property type="component" value="Unassembled WGS sequence"/>
</dbReference>
<comment type="caution">
    <text evidence="2">The sequence shown here is derived from an EMBL/GenBank/DDBJ whole genome shotgun (WGS) entry which is preliminary data.</text>
</comment>
<dbReference type="RefSeq" id="WP_319955479.1">
    <property type="nucleotide sequence ID" value="NZ_JAXAVX010000013.1"/>
</dbReference>
<dbReference type="Pfam" id="PF02470">
    <property type="entry name" value="MlaD"/>
    <property type="match status" value="1"/>
</dbReference>
<feature type="domain" description="Mce/MlaD" evidence="1">
    <location>
        <begin position="41"/>
        <end position="118"/>
    </location>
</feature>
<dbReference type="EMBL" id="JAXAVX010000013">
    <property type="protein sequence ID" value="MDX8153328.1"/>
    <property type="molecule type" value="Genomic_DNA"/>
</dbReference>
<dbReference type="PANTHER" id="PTHR33371">
    <property type="entry name" value="INTERMEMBRANE PHOSPHOLIPID TRANSPORT SYSTEM BINDING PROTEIN MLAD-RELATED"/>
    <property type="match status" value="1"/>
</dbReference>
<reference evidence="2 3" key="1">
    <citation type="submission" date="2023-11" db="EMBL/GenBank/DDBJ databases">
        <authorList>
            <person name="Xu M."/>
            <person name="Jiang T."/>
        </authorList>
    </citation>
    <scope>NUCLEOTIDE SEQUENCE [LARGE SCALE GENOMIC DNA]</scope>
    <source>
        <strain evidence="2 3">SD</strain>
    </source>
</reference>
<evidence type="ECO:0000313" key="2">
    <source>
        <dbReference type="EMBL" id="MDX8153328.1"/>
    </source>
</evidence>
<dbReference type="PANTHER" id="PTHR33371:SF4">
    <property type="entry name" value="INTERMEMBRANE PHOSPHOLIPID TRANSPORT SYSTEM BINDING PROTEIN MLAD"/>
    <property type="match status" value="1"/>
</dbReference>
<organism evidence="2 3">
    <name type="scientific">Patulibacter brassicae</name>
    <dbReference type="NCBI Taxonomy" id="1705717"/>
    <lineage>
        <taxon>Bacteria</taxon>
        <taxon>Bacillati</taxon>
        <taxon>Actinomycetota</taxon>
        <taxon>Thermoleophilia</taxon>
        <taxon>Solirubrobacterales</taxon>
        <taxon>Patulibacteraceae</taxon>
        <taxon>Patulibacter</taxon>
    </lineage>
</organism>
<dbReference type="InterPro" id="IPR003399">
    <property type="entry name" value="Mce/MlaD"/>
</dbReference>
<evidence type="ECO:0000313" key="3">
    <source>
        <dbReference type="Proteomes" id="UP001277761"/>
    </source>
</evidence>
<accession>A0ABU4VN99</accession>
<keyword evidence="3" id="KW-1185">Reference proteome</keyword>